<proteinExistence type="predicted"/>
<evidence type="ECO:0000313" key="2">
    <source>
        <dbReference type="EMBL" id="OBB23072.1"/>
    </source>
</evidence>
<name>A0A1A0QLR3_MYCPR</name>
<keyword evidence="2" id="KW-0413">Isomerase</keyword>
<evidence type="ECO:0000259" key="1">
    <source>
        <dbReference type="Pfam" id="PF12680"/>
    </source>
</evidence>
<reference evidence="3" key="1">
    <citation type="submission" date="2016-06" db="EMBL/GenBank/DDBJ databases">
        <authorList>
            <person name="Sutton G."/>
            <person name="Brinkac L."/>
            <person name="Sanka R."/>
            <person name="Adams M."/>
            <person name="Lau E."/>
            <person name="Mehaffy C."/>
            <person name="Tameris M."/>
            <person name="Hatherill M."/>
            <person name="Hanekom W."/>
            <person name="Mahomed H."/>
            <person name="Mcshane H."/>
        </authorList>
    </citation>
    <scope>NUCLEOTIDE SEQUENCE [LARGE SCALE GENOMIC DNA]</scope>
    <source>
        <strain evidence="3">852002-51209_SCH5440388</strain>
    </source>
</reference>
<accession>A0A1A0QLR3</accession>
<dbReference type="InterPro" id="IPR037401">
    <property type="entry name" value="SnoaL-like"/>
</dbReference>
<dbReference type="EMBL" id="LZSO01000047">
    <property type="protein sequence ID" value="OBB23072.1"/>
    <property type="molecule type" value="Genomic_DNA"/>
</dbReference>
<dbReference type="Proteomes" id="UP000093902">
    <property type="component" value="Unassembled WGS sequence"/>
</dbReference>
<dbReference type="RefSeq" id="WP_064936803.1">
    <property type="nucleotide sequence ID" value="NZ_LZSO01000047.1"/>
</dbReference>
<organism evidence="2 3">
    <name type="scientific">Mycolicibacterium peregrinum</name>
    <name type="common">Mycobacterium peregrinum</name>
    <dbReference type="NCBI Taxonomy" id="43304"/>
    <lineage>
        <taxon>Bacteria</taxon>
        <taxon>Bacillati</taxon>
        <taxon>Actinomycetota</taxon>
        <taxon>Actinomycetes</taxon>
        <taxon>Mycobacteriales</taxon>
        <taxon>Mycobacteriaceae</taxon>
        <taxon>Mycolicibacterium</taxon>
    </lineage>
</organism>
<gene>
    <name evidence="2" type="ORF">A5792_31995</name>
</gene>
<protein>
    <submittedName>
        <fullName evidence="2">Steroid delta-isomerase</fullName>
    </submittedName>
</protein>
<feature type="domain" description="SnoaL-like" evidence="1">
    <location>
        <begin position="15"/>
        <end position="114"/>
    </location>
</feature>
<dbReference type="Gene3D" id="3.10.450.50">
    <property type="match status" value="1"/>
</dbReference>
<dbReference type="GO" id="GO:0016853">
    <property type="term" value="F:isomerase activity"/>
    <property type="evidence" value="ECO:0007669"/>
    <property type="project" value="UniProtKB-KW"/>
</dbReference>
<dbReference type="OrthoDB" id="459617at2"/>
<dbReference type="InterPro" id="IPR032710">
    <property type="entry name" value="NTF2-like_dom_sf"/>
</dbReference>
<evidence type="ECO:0000313" key="3">
    <source>
        <dbReference type="Proteomes" id="UP000093902"/>
    </source>
</evidence>
<dbReference type="Pfam" id="PF12680">
    <property type="entry name" value="SnoaL_2"/>
    <property type="match status" value="1"/>
</dbReference>
<sequence>MTEATDLNNSITETVNRYLHLVATGTADQIVELFAEGASVEDPVGTTPRVGSTEIREFFSALGALERTTTLQSLRVCGHEAAFQFRIAFDAGDGPLHLEPIDTMTFDADGKITSVRSYFTAADIRPAAAD</sequence>
<comment type="caution">
    <text evidence="2">The sequence shown here is derived from an EMBL/GenBank/DDBJ whole genome shotgun (WGS) entry which is preliminary data.</text>
</comment>
<dbReference type="SUPFAM" id="SSF54427">
    <property type="entry name" value="NTF2-like"/>
    <property type="match status" value="1"/>
</dbReference>
<dbReference type="AlphaFoldDB" id="A0A1A0QLR3"/>